<dbReference type="Proteomes" id="UP000265703">
    <property type="component" value="Unassembled WGS sequence"/>
</dbReference>
<dbReference type="PANTHER" id="PTHR15682:SF2">
    <property type="entry name" value="UNHEALTHY RIBOSOME BIOGENESIS PROTEIN 2 HOMOLOG"/>
    <property type="match status" value="1"/>
</dbReference>
<gene>
    <name evidence="2" type="ORF">C1645_89129</name>
</gene>
<sequence>MEISNESNKELNIILLICQQAEKSSLLNDVISCFNENIDSKDSKTCFSLTINKIIRYFNLLHLFPIEYFTKQEISNLSLLTLLVDKWVSVIKAENCGEFLNIIKCSILCRNLICKFTPYMNRKDDIIKKDSSFIIWWISSISAYQKDIISHTNGMGNNDDDTEAIQNLFEHFIQITCKTVTLIIRQVLVNFQDDNAFKTGYLNRIVDYLKNLVDGTGESLSKKKDSSNDNIWRITFEFLKLGIELAESQKQSKIFQLNSKNPVWKSFLILQSVVEKNLNRIFSDIFDKSIQEIQCSNDSNDLKWKENLSMEFALYNNELKTYKICLQYYHLNKDSELEVIGKASNIISLLSKSIKITTSILRTSSLKTSNTLGNEVALRQCIILLSIIIDFIHIIEYECNENTLLNIFKFVCDLMKIFYNEDSKCELSKELDAMFNSIISRLSNGRYDIIASNILSKLEISSFSDSQDTNEYDKIFLIHLIDIFLNNSNYGQLRRLEQKLPNLLCGIGNIAELINKVTHGIQIVQTLKFLICHRAFSFQSMDIGLVLSTVISLTSPKRHYELSEEQEFKGLFEEICYLLFNILIHRREQLYHIIPTFIFIIQSMFHCFKKTQKSLKDNLKEMQQKEYQGRNISWWEVHIKNPLPIESAKIFARLLITIPHNKKSDKSSINKAFTKHIPSLLSEYIYIQTKNNILDPNIRDVLKNGIYSLLELCGQFERDMIMVNLDIVGKNLFKSLWMEYNKEWKYVGRG</sequence>
<dbReference type="InterPro" id="IPR018849">
    <property type="entry name" value="Urb2/Npa2_C"/>
</dbReference>
<keyword evidence="3" id="KW-1185">Reference proteome</keyword>
<reference evidence="2 3" key="1">
    <citation type="submission" date="2018-06" db="EMBL/GenBank/DDBJ databases">
        <title>Comparative genomics reveals the genomic features of Rhizophagus irregularis, R. cerebriforme, R. diaphanum and Gigaspora rosea, and their symbiotic lifestyle signature.</title>
        <authorList>
            <person name="Morin E."/>
            <person name="San Clemente H."/>
            <person name="Chen E.C.H."/>
            <person name="De La Providencia I."/>
            <person name="Hainaut M."/>
            <person name="Kuo A."/>
            <person name="Kohler A."/>
            <person name="Murat C."/>
            <person name="Tang N."/>
            <person name="Roy S."/>
            <person name="Loubradou J."/>
            <person name="Henrissat B."/>
            <person name="Grigoriev I.V."/>
            <person name="Corradi N."/>
            <person name="Roux C."/>
            <person name="Martin F.M."/>
        </authorList>
    </citation>
    <scope>NUCLEOTIDE SEQUENCE [LARGE SCALE GENOMIC DNA]</scope>
    <source>
        <strain evidence="2 3">DAOM 227022</strain>
    </source>
</reference>
<dbReference type="InterPro" id="IPR052609">
    <property type="entry name" value="Ribosome_Biogenesis_Reg"/>
</dbReference>
<evidence type="ECO:0000259" key="1">
    <source>
        <dbReference type="Pfam" id="PF10441"/>
    </source>
</evidence>
<dbReference type="GO" id="GO:0005730">
    <property type="term" value="C:nucleolus"/>
    <property type="evidence" value="ECO:0007669"/>
    <property type="project" value="TreeGrafter"/>
</dbReference>
<name>A0A397T528_9GLOM</name>
<dbReference type="AlphaFoldDB" id="A0A397T528"/>
<feature type="domain" description="Nucleolar 27S pre-rRNA processing Urb2/Npa2 C-terminal" evidence="1">
    <location>
        <begin position="522"/>
        <end position="748"/>
    </location>
</feature>
<dbReference type="STRING" id="658196.A0A397T528"/>
<accession>A0A397T528</accession>
<dbReference type="PANTHER" id="PTHR15682">
    <property type="entry name" value="UNHEALTHY RIBOSOME BIOGENESIS PROTEIN 2 HOMOLOG"/>
    <property type="match status" value="1"/>
</dbReference>
<evidence type="ECO:0000313" key="2">
    <source>
        <dbReference type="EMBL" id="RIA92016.1"/>
    </source>
</evidence>
<dbReference type="GO" id="GO:0042254">
    <property type="term" value="P:ribosome biogenesis"/>
    <property type="evidence" value="ECO:0007669"/>
    <property type="project" value="TreeGrafter"/>
</dbReference>
<dbReference type="EMBL" id="QKYT01000137">
    <property type="protein sequence ID" value="RIA92016.1"/>
    <property type="molecule type" value="Genomic_DNA"/>
</dbReference>
<protein>
    <submittedName>
        <fullName evidence="2">Urb2/Npa2 family-domain-containing protein</fullName>
    </submittedName>
</protein>
<organism evidence="2 3">
    <name type="scientific">Glomus cerebriforme</name>
    <dbReference type="NCBI Taxonomy" id="658196"/>
    <lineage>
        <taxon>Eukaryota</taxon>
        <taxon>Fungi</taxon>
        <taxon>Fungi incertae sedis</taxon>
        <taxon>Mucoromycota</taxon>
        <taxon>Glomeromycotina</taxon>
        <taxon>Glomeromycetes</taxon>
        <taxon>Glomerales</taxon>
        <taxon>Glomeraceae</taxon>
        <taxon>Glomus</taxon>
    </lineage>
</organism>
<evidence type="ECO:0000313" key="3">
    <source>
        <dbReference type="Proteomes" id="UP000265703"/>
    </source>
</evidence>
<proteinExistence type="predicted"/>
<comment type="caution">
    <text evidence="2">The sequence shown here is derived from an EMBL/GenBank/DDBJ whole genome shotgun (WGS) entry which is preliminary data.</text>
</comment>
<dbReference type="Pfam" id="PF10441">
    <property type="entry name" value="Urb2"/>
    <property type="match status" value="1"/>
</dbReference>
<dbReference type="OrthoDB" id="160374at2759"/>